<dbReference type="PIRSF" id="PIRSF000726">
    <property type="entry name" value="Asp_kin"/>
    <property type="match status" value="1"/>
</dbReference>
<dbReference type="GO" id="GO:0019877">
    <property type="term" value="P:diaminopimelate biosynthetic process"/>
    <property type="evidence" value="ECO:0007669"/>
    <property type="project" value="UniProtKB-KW"/>
</dbReference>
<dbReference type="InterPro" id="IPR018042">
    <property type="entry name" value="Aspartate_kinase_CS"/>
</dbReference>
<evidence type="ECO:0000256" key="17">
    <source>
        <dbReference type="RuleBase" id="RU003448"/>
    </source>
</evidence>
<feature type="domain" description="ACT" evidence="19">
    <location>
        <begin position="264"/>
        <end position="347"/>
    </location>
</feature>
<dbReference type="PROSITE" id="PS00324">
    <property type="entry name" value="ASPARTOKINASE"/>
    <property type="match status" value="1"/>
</dbReference>
<dbReference type="FunFam" id="3.30.2130.10:FF:000002">
    <property type="entry name" value="Aspartokinase"/>
    <property type="match status" value="1"/>
</dbReference>
<dbReference type="EC" id="2.7.2.4" evidence="6 17"/>
<reference evidence="20 21" key="1">
    <citation type="journal article" date="2017" name="ISME J.">
        <title>Potential for microbial H2 and metal transformations associated with novel bacteria and archaea in deep terrestrial subsurface sediments.</title>
        <authorList>
            <person name="Hernsdorf A.W."/>
            <person name="Amano Y."/>
            <person name="Miyakawa K."/>
            <person name="Ise K."/>
            <person name="Suzuki Y."/>
            <person name="Anantharaman K."/>
            <person name="Probst A."/>
            <person name="Burstein D."/>
            <person name="Thomas B.C."/>
            <person name="Banfield J.F."/>
        </authorList>
    </citation>
    <scope>NUCLEOTIDE SEQUENCE [LARGE SCALE GENOMIC DNA]</scope>
    <source>
        <strain evidence="20">HGW-Actinobacteria-3</strain>
    </source>
</reference>
<dbReference type="Gene3D" id="3.30.2130.10">
    <property type="entry name" value="VC0802-like"/>
    <property type="match status" value="1"/>
</dbReference>
<evidence type="ECO:0000256" key="12">
    <source>
        <dbReference type="ARBA" id="ARBA00022840"/>
    </source>
</evidence>
<dbReference type="NCBIfam" id="TIGR00656">
    <property type="entry name" value="asp_kin_monofn"/>
    <property type="match status" value="1"/>
</dbReference>
<comment type="pathway">
    <text evidence="2 18">Amino-acid biosynthesis; L-lysine biosynthesis via DAP pathway; (S)-tetrahydrodipicolinate from L-aspartate: step 1/4.</text>
</comment>
<dbReference type="GO" id="GO:0005829">
    <property type="term" value="C:cytosol"/>
    <property type="evidence" value="ECO:0007669"/>
    <property type="project" value="TreeGrafter"/>
</dbReference>
<dbReference type="UniPathway" id="UPA00051">
    <property type="reaction ID" value="UER00462"/>
</dbReference>
<dbReference type="GO" id="GO:0009090">
    <property type="term" value="P:homoserine biosynthetic process"/>
    <property type="evidence" value="ECO:0007669"/>
    <property type="project" value="TreeGrafter"/>
</dbReference>
<evidence type="ECO:0000256" key="2">
    <source>
        <dbReference type="ARBA" id="ARBA00004766"/>
    </source>
</evidence>
<dbReference type="PANTHER" id="PTHR21499">
    <property type="entry name" value="ASPARTATE KINASE"/>
    <property type="match status" value="1"/>
</dbReference>
<comment type="caution">
    <text evidence="20">The sequence shown here is derived from an EMBL/GenBank/DDBJ whole genome shotgun (WGS) entry which is preliminary data.</text>
</comment>
<evidence type="ECO:0000256" key="13">
    <source>
        <dbReference type="ARBA" id="ARBA00022915"/>
    </source>
</evidence>
<comment type="similarity">
    <text evidence="5 17">Belongs to the aspartokinase family.</text>
</comment>
<dbReference type="CDD" id="cd04913">
    <property type="entry name" value="ACT_AKii-LysC-BS-like_1"/>
    <property type="match status" value="1"/>
</dbReference>
<evidence type="ECO:0000256" key="5">
    <source>
        <dbReference type="ARBA" id="ARBA00010122"/>
    </source>
</evidence>
<dbReference type="InterPro" id="IPR045865">
    <property type="entry name" value="ACT-like_dom_sf"/>
</dbReference>
<dbReference type="InterPro" id="IPR041740">
    <property type="entry name" value="AKii-LysC-BS"/>
</dbReference>
<dbReference type="NCBIfam" id="NF005154">
    <property type="entry name" value="PRK06635.1-2"/>
    <property type="match status" value="1"/>
</dbReference>
<dbReference type="InterPro" id="IPR005260">
    <property type="entry name" value="Asp_kin_monofn"/>
</dbReference>
<comment type="catalytic activity">
    <reaction evidence="15 17">
        <text>L-aspartate + ATP = 4-phospho-L-aspartate + ADP</text>
        <dbReference type="Rhea" id="RHEA:23776"/>
        <dbReference type="ChEBI" id="CHEBI:29991"/>
        <dbReference type="ChEBI" id="CHEBI:30616"/>
        <dbReference type="ChEBI" id="CHEBI:57535"/>
        <dbReference type="ChEBI" id="CHEBI:456216"/>
        <dbReference type="EC" id="2.7.2.4"/>
    </reaction>
</comment>
<evidence type="ECO:0000256" key="14">
    <source>
        <dbReference type="ARBA" id="ARBA00023154"/>
    </source>
</evidence>
<proteinExistence type="inferred from homology"/>
<dbReference type="InterPro" id="IPR054352">
    <property type="entry name" value="ACT_Aspartokinase"/>
</dbReference>
<evidence type="ECO:0000259" key="19">
    <source>
        <dbReference type="PROSITE" id="PS51671"/>
    </source>
</evidence>
<dbReference type="CDD" id="cd04261">
    <property type="entry name" value="AAK_AKii-LysC-BS"/>
    <property type="match status" value="1"/>
</dbReference>
<feature type="binding site" evidence="16">
    <location>
        <position position="74"/>
    </location>
    <ligand>
        <name>substrate</name>
    </ligand>
</feature>
<dbReference type="UniPathway" id="UPA00050">
    <property type="reaction ID" value="UER00461"/>
</dbReference>
<feature type="binding site" evidence="16">
    <location>
        <begin position="173"/>
        <end position="174"/>
    </location>
    <ligand>
        <name>ATP</name>
        <dbReference type="ChEBI" id="CHEBI:30616"/>
    </ligand>
</feature>
<evidence type="ECO:0000256" key="16">
    <source>
        <dbReference type="PIRSR" id="PIRSR000726-1"/>
    </source>
</evidence>
<keyword evidence="12 16" id="KW-0067">ATP-binding</keyword>
<sequence>MSLVVQKFGGTSVGDVEKIKKVAGRVAESRKRVDHVVVVVSALGDTTDRLVDLAARISGTPPEREMDMLLSTGEQISMALLAMALNELGQDAISMTGQQVELLTDTGHTRAKIRRVGVERVIRELRKGRVVVVAGFQGVTGEGEITTLGRGGSDTTAVALAAALHADCCEIYTDVDGVFTADPRVVPEARKLEAISYMEMLEMAATGARVLQSRSVEYARNYNVPLHVRSSFHDGVGTWVKSEDDIMEKAIVSAVTHDFGEAKVTVSGVPDRPGVAARLFGALAGADVNVDMIIQNVSERSRTNISFTVSKDDLEKAREVTDDIAKSVDAGDVTCDADIAKISLIGAGMRTNMGIAAGMFQTLADNDINIGMISTSPIKISCVVRSADGKKAVRALHDHFNLREKK</sequence>
<dbReference type="Gene3D" id="3.40.1160.10">
    <property type="entry name" value="Acetylglutamate kinase-like"/>
    <property type="match status" value="1"/>
</dbReference>
<organism evidence="20 21">
    <name type="scientific">Candidatus Anoxymicrobium japonicum</name>
    <dbReference type="NCBI Taxonomy" id="2013648"/>
    <lineage>
        <taxon>Bacteria</taxon>
        <taxon>Bacillati</taxon>
        <taxon>Actinomycetota</taxon>
        <taxon>Candidatus Geothermincolia</taxon>
        <taxon>Candidatus Geothermincolales</taxon>
        <taxon>Candidatus Anoxymicrobiaceae</taxon>
        <taxon>Candidatus Anoxymicrobium</taxon>
    </lineage>
</organism>
<accession>A0A2N3G777</accession>
<dbReference type="SUPFAM" id="SSF53633">
    <property type="entry name" value="Carbamate kinase-like"/>
    <property type="match status" value="1"/>
</dbReference>
<dbReference type="InterPro" id="IPR002912">
    <property type="entry name" value="ACT_dom"/>
</dbReference>
<keyword evidence="14" id="KW-0457">Lysine biosynthesis</keyword>
<evidence type="ECO:0000256" key="1">
    <source>
        <dbReference type="ARBA" id="ARBA00002843"/>
    </source>
</evidence>
<evidence type="ECO:0000256" key="6">
    <source>
        <dbReference type="ARBA" id="ARBA00013059"/>
    </source>
</evidence>
<dbReference type="InterPro" id="IPR001341">
    <property type="entry name" value="Asp_kinase"/>
</dbReference>
<comment type="pathway">
    <text evidence="3 18">Amino-acid biosynthesis; L-methionine biosynthesis via de novo pathway; L-homoserine from L-aspartate: step 1/3.</text>
</comment>
<gene>
    <name evidence="20" type="ORF">CVT63_02175</name>
</gene>
<dbReference type="Pfam" id="PF22468">
    <property type="entry name" value="ACT_9"/>
    <property type="match status" value="2"/>
</dbReference>
<keyword evidence="8 18" id="KW-0028">Amino-acid biosynthesis</keyword>
<feature type="binding site" evidence="16">
    <location>
        <position position="47"/>
    </location>
    <ligand>
        <name>substrate</name>
    </ligand>
</feature>
<keyword evidence="10 16" id="KW-0547">Nucleotide-binding</keyword>
<keyword evidence="13" id="KW-0220">Diaminopimelate biosynthesis</keyword>
<dbReference type="GO" id="GO:0005524">
    <property type="term" value="F:ATP binding"/>
    <property type="evidence" value="ECO:0007669"/>
    <property type="project" value="UniProtKB-KW"/>
</dbReference>
<comment type="function">
    <text evidence="1">Catalyzes the phosphorylation of the beta-carboxyl group of aspartic acid with ATP to yield 4-phospho-L-aspartate, which is involved in the branched biosynthetic pathway leading to the biosynthesis of amino acids lysine, threonine, isoleucine and methionine.</text>
</comment>
<dbReference type="GO" id="GO:0009089">
    <property type="term" value="P:lysine biosynthetic process via diaminopimelate"/>
    <property type="evidence" value="ECO:0007669"/>
    <property type="project" value="UniProtKB-UniPathway"/>
</dbReference>
<dbReference type="GO" id="GO:0004072">
    <property type="term" value="F:aspartate kinase activity"/>
    <property type="evidence" value="ECO:0007669"/>
    <property type="project" value="UniProtKB-EC"/>
</dbReference>
<evidence type="ECO:0000256" key="3">
    <source>
        <dbReference type="ARBA" id="ARBA00004986"/>
    </source>
</evidence>
<dbReference type="SUPFAM" id="SSF55021">
    <property type="entry name" value="ACT-like"/>
    <property type="match status" value="2"/>
</dbReference>
<feature type="binding site" evidence="16">
    <location>
        <begin position="7"/>
        <end position="10"/>
    </location>
    <ligand>
        <name>ATP</name>
        <dbReference type="ChEBI" id="CHEBI:30616"/>
    </ligand>
</feature>
<dbReference type="NCBIfam" id="TIGR00657">
    <property type="entry name" value="asp_kinases"/>
    <property type="match status" value="1"/>
</dbReference>
<dbReference type="Proteomes" id="UP000233654">
    <property type="component" value="Unassembled WGS sequence"/>
</dbReference>
<evidence type="ECO:0000256" key="7">
    <source>
        <dbReference type="ARBA" id="ARBA00016273"/>
    </source>
</evidence>
<dbReference type="EMBL" id="PHEX01000012">
    <property type="protein sequence ID" value="PKQ28559.1"/>
    <property type="molecule type" value="Genomic_DNA"/>
</dbReference>
<dbReference type="PROSITE" id="PS51671">
    <property type="entry name" value="ACT"/>
    <property type="match status" value="1"/>
</dbReference>
<feature type="binding site" evidence="16">
    <location>
        <position position="184"/>
    </location>
    <ligand>
        <name>ATP</name>
        <dbReference type="ChEBI" id="CHEBI:30616"/>
    </ligand>
</feature>
<dbReference type="CDD" id="cd04923">
    <property type="entry name" value="ACT_AK-LysC-DapG-like_2"/>
    <property type="match status" value="1"/>
</dbReference>
<dbReference type="PANTHER" id="PTHR21499:SF3">
    <property type="entry name" value="ASPARTOKINASE"/>
    <property type="match status" value="1"/>
</dbReference>
<keyword evidence="11 17" id="KW-0418">Kinase</keyword>
<dbReference type="UniPathway" id="UPA00034">
    <property type="reaction ID" value="UER00015"/>
</dbReference>
<dbReference type="AlphaFoldDB" id="A0A2N3G777"/>
<evidence type="ECO:0000256" key="11">
    <source>
        <dbReference type="ARBA" id="ARBA00022777"/>
    </source>
</evidence>
<dbReference type="FunFam" id="3.40.1160.10:FF:000002">
    <property type="entry name" value="Aspartokinase"/>
    <property type="match status" value="1"/>
</dbReference>
<evidence type="ECO:0000313" key="21">
    <source>
        <dbReference type="Proteomes" id="UP000233654"/>
    </source>
</evidence>
<evidence type="ECO:0000256" key="9">
    <source>
        <dbReference type="ARBA" id="ARBA00022679"/>
    </source>
</evidence>
<comment type="pathway">
    <text evidence="4 18">Amino-acid biosynthesis; L-threonine biosynthesis; L-threonine from L-aspartate: step 1/5.</text>
</comment>
<evidence type="ECO:0000256" key="10">
    <source>
        <dbReference type="ARBA" id="ARBA00022741"/>
    </source>
</evidence>
<dbReference type="GO" id="GO:0009088">
    <property type="term" value="P:threonine biosynthetic process"/>
    <property type="evidence" value="ECO:0007669"/>
    <property type="project" value="UniProtKB-UniPathway"/>
</dbReference>
<dbReference type="InterPro" id="IPR036393">
    <property type="entry name" value="AceGlu_kinase-like_sf"/>
</dbReference>
<evidence type="ECO:0000313" key="20">
    <source>
        <dbReference type="EMBL" id="PKQ28559.1"/>
    </source>
</evidence>
<dbReference type="NCBIfam" id="NF005155">
    <property type="entry name" value="PRK06635.1-4"/>
    <property type="match status" value="1"/>
</dbReference>
<keyword evidence="9 17" id="KW-0808">Transferase</keyword>
<dbReference type="Pfam" id="PF00696">
    <property type="entry name" value="AA_kinase"/>
    <property type="match status" value="1"/>
</dbReference>
<evidence type="ECO:0000256" key="4">
    <source>
        <dbReference type="ARBA" id="ARBA00005139"/>
    </source>
</evidence>
<protein>
    <recommendedName>
        <fullName evidence="7 17">Aspartokinase</fullName>
        <ecNumber evidence="6 17">2.7.2.4</ecNumber>
    </recommendedName>
</protein>
<dbReference type="InterPro" id="IPR001048">
    <property type="entry name" value="Asp/Glu/Uridylate_kinase"/>
</dbReference>
<evidence type="ECO:0000256" key="8">
    <source>
        <dbReference type="ARBA" id="ARBA00022605"/>
    </source>
</evidence>
<evidence type="ECO:0000256" key="15">
    <source>
        <dbReference type="ARBA" id="ARBA00047872"/>
    </source>
</evidence>
<name>A0A2N3G777_9ACTN</name>
<evidence type="ECO:0000256" key="18">
    <source>
        <dbReference type="RuleBase" id="RU004249"/>
    </source>
</evidence>